<dbReference type="InterPro" id="IPR020615">
    <property type="entry name" value="Thiolase_acyl_enz_int_AS"/>
</dbReference>
<dbReference type="InterPro" id="IPR020613">
    <property type="entry name" value="Thiolase_CS"/>
</dbReference>
<dbReference type="OrthoDB" id="9764638at2"/>
<dbReference type="Gene3D" id="3.40.47.10">
    <property type="match status" value="1"/>
</dbReference>
<dbReference type="EMBL" id="SMAI01000004">
    <property type="protein sequence ID" value="TCT05529.1"/>
    <property type="molecule type" value="Genomic_DNA"/>
</dbReference>
<keyword evidence="9" id="KW-0058">Aromatic hydrocarbons catabolism</keyword>
<evidence type="ECO:0000313" key="20">
    <source>
        <dbReference type="Proteomes" id="UP000294664"/>
    </source>
</evidence>
<evidence type="ECO:0000256" key="11">
    <source>
        <dbReference type="ARBA" id="ARBA00037924"/>
    </source>
</evidence>
<evidence type="ECO:0000256" key="9">
    <source>
        <dbReference type="ARBA" id="ARBA00022797"/>
    </source>
</evidence>
<dbReference type="InterPro" id="IPR002155">
    <property type="entry name" value="Thiolase"/>
</dbReference>
<evidence type="ECO:0000256" key="5">
    <source>
        <dbReference type="ARBA" id="ARBA00012233"/>
    </source>
</evidence>
<dbReference type="NCBIfam" id="TIGR02430">
    <property type="entry name" value="pcaF"/>
    <property type="match status" value="1"/>
</dbReference>
<reference evidence="19 20" key="1">
    <citation type="submission" date="2019-03" db="EMBL/GenBank/DDBJ databases">
        <title>Genomic Encyclopedia of Type Strains, Phase IV (KMG-IV): sequencing the most valuable type-strain genomes for metagenomic binning, comparative biology and taxonomic classification.</title>
        <authorList>
            <person name="Goeker M."/>
        </authorList>
    </citation>
    <scope>NUCLEOTIDE SEQUENCE [LARGE SCALE GENOMIC DNA]</scope>
    <source>
        <strain evidence="19 20">DSM 9035</strain>
    </source>
</reference>
<dbReference type="InterPro" id="IPR020617">
    <property type="entry name" value="Thiolase_C"/>
</dbReference>
<comment type="catalytic activity">
    <reaction evidence="13">
        <text>succinyl-CoA + acetyl-CoA = 3-oxoadipyl-CoA + CoA</text>
        <dbReference type="Rhea" id="RHEA:19481"/>
        <dbReference type="ChEBI" id="CHEBI:57287"/>
        <dbReference type="ChEBI" id="CHEBI:57288"/>
        <dbReference type="ChEBI" id="CHEBI:57292"/>
        <dbReference type="ChEBI" id="CHEBI:57348"/>
        <dbReference type="EC" id="2.3.1.174"/>
    </reaction>
</comment>
<dbReference type="PROSITE" id="PS00099">
    <property type="entry name" value="THIOLASE_3"/>
    <property type="match status" value="1"/>
</dbReference>
<comment type="function">
    <text evidence="1">Catalyzes thiolytic cleavage of beta-ketoadipyl-CoA to succinyl-CoA and acetyl-CoA.</text>
</comment>
<dbReference type="InterPro" id="IPR020616">
    <property type="entry name" value="Thiolase_N"/>
</dbReference>
<organism evidence="19 20">
    <name type="scientific">Aquabacter spiritensis</name>
    <dbReference type="NCBI Taxonomy" id="933073"/>
    <lineage>
        <taxon>Bacteria</taxon>
        <taxon>Pseudomonadati</taxon>
        <taxon>Pseudomonadota</taxon>
        <taxon>Alphaproteobacteria</taxon>
        <taxon>Hyphomicrobiales</taxon>
        <taxon>Xanthobacteraceae</taxon>
        <taxon>Aquabacter</taxon>
    </lineage>
</organism>
<dbReference type="NCBIfam" id="TIGR01930">
    <property type="entry name" value="AcCoA-C-Actrans"/>
    <property type="match status" value="1"/>
</dbReference>
<evidence type="ECO:0000256" key="7">
    <source>
        <dbReference type="ARBA" id="ARBA00022679"/>
    </source>
</evidence>
<dbReference type="CDD" id="cd00751">
    <property type="entry name" value="thiolase"/>
    <property type="match status" value="1"/>
</dbReference>
<dbReference type="Pfam" id="PF00108">
    <property type="entry name" value="Thiolase_N"/>
    <property type="match status" value="1"/>
</dbReference>
<feature type="active site" description="Proton acceptor" evidence="15">
    <location>
        <position position="388"/>
    </location>
</feature>
<dbReference type="PANTHER" id="PTHR18919:SF107">
    <property type="entry name" value="ACETYL-COA ACETYLTRANSFERASE, CYTOSOLIC"/>
    <property type="match status" value="1"/>
</dbReference>
<gene>
    <name evidence="19" type="ORF">EDC64_10486</name>
</gene>
<evidence type="ECO:0000256" key="14">
    <source>
        <dbReference type="ARBA" id="ARBA00080155"/>
    </source>
</evidence>
<dbReference type="GO" id="GO:0033812">
    <property type="term" value="F:3-oxoadipyl-CoA thiolase activity"/>
    <property type="evidence" value="ECO:0007669"/>
    <property type="project" value="UniProtKB-EC"/>
</dbReference>
<evidence type="ECO:0000256" key="8">
    <source>
        <dbReference type="ARBA" id="ARBA00022752"/>
    </source>
</evidence>
<protein>
    <recommendedName>
        <fullName evidence="6">Beta-ketoadipyl-CoA thiolase</fullName>
        <ecNumber evidence="5">2.3.1.174</ecNumber>
    </recommendedName>
    <alternativeName>
        <fullName evidence="12">3-oxoadipyl-CoA thiolase</fullName>
    </alternativeName>
    <alternativeName>
        <fullName evidence="14">Beta-ketothiolase</fullName>
    </alternativeName>
</protein>
<dbReference type="EC" id="2.3.1.174" evidence="5"/>
<keyword evidence="20" id="KW-1185">Reference proteome</keyword>
<dbReference type="InterPro" id="IPR020610">
    <property type="entry name" value="Thiolase_AS"/>
</dbReference>
<dbReference type="PROSITE" id="PS00737">
    <property type="entry name" value="THIOLASE_2"/>
    <property type="match status" value="1"/>
</dbReference>
<dbReference type="RefSeq" id="WP_132030878.1">
    <property type="nucleotide sequence ID" value="NZ_SMAI01000004.1"/>
</dbReference>
<dbReference type="PIRSF" id="PIRSF000429">
    <property type="entry name" value="Ac-CoA_Ac_transf"/>
    <property type="match status" value="1"/>
</dbReference>
<dbReference type="NCBIfam" id="NF006551">
    <property type="entry name" value="PRK09050.1"/>
    <property type="match status" value="1"/>
</dbReference>
<dbReference type="Pfam" id="PF02803">
    <property type="entry name" value="Thiolase_C"/>
    <property type="match status" value="1"/>
</dbReference>
<dbReference type="SUPFAM" id="SSF53901">
    <property type="entry name" value="Thiolase-like"/>
    <property type="match status" value="2"/>
</dbReference>
<dbReference type="PROSITE" id="PS00098">
    <property type="entry name" value="THIOLASE_1"/>
    <property type="match status" value="1"/>
</dbReference>
<dbReference type="FunFam" id="3.40.47.10:FF:000010">
    <property type="entry name" value="Acetyl-CoA acetyltransferase (Thiolase)"/>
    <property type="match status" value="1"/>
</dbReference>
<keyword evidence="7 16" id="KW-0808">Transferase</keyword>
<feature type="active site" description="Acyl-thioester intermediate" evidence="15">
    <location>
        <position position="90"/>
    </location>
</feature>
<evidence type="ECO:0000256" key="4">
    <source>
        <dbReference type="ARBA" id="ARBA00010982"/>
    </source>
</evidence>
<evidence type="ECO:0000259" key="18">
    <source>
        <dbReference type="Pfam" id="PF02803"/>
    </source>
</evidence>
<evidence type="ECO:0000256" key="2">
    <source>
        <dbReference type="ARBA" id="ARBA00004683"/>
    </source>
</evidence>
<evidence type="ECO:0000256" key="16">
    <source>
        <dbReference type="RuleBase" id="RU003557"/>
    </source>
</evidence>
<dbReference type="AlphaFoldDB" id="A0A4R3M043"/>
<proteinExistence type="inferred from homology"/>
<evidence type="ECO:0000256" key="15">
    <source>
        <dbReference type="PIRSR" id="PIRSR000429-1"/>
    </source>
</evidence>
<comment type="similarity">
    <text evidence="4 16">Belongs to the thiolase-like superfamily. Thiolase family.</text>
</comment>
<keyword evidence="10 16" id="KW-0012">Acyltransferase</keyword>
<dbReference type="GO" id="GO:0019619">
    <property type="term" value="P:3,4-dihydroxybenzoate catabolic process"/>
    <property type="evidence" value="ECO:0007669"/>
    <property type="project" value="InterPro"/>
</dbReference>
<dbReference type="GO" id="GO:0042619">
    <property type="term" value="P:poly-hydroxybutyrate biosynthetic process"/>
    <property type="evidence" value="ECO:0007669"/>
    <property type="project" value="UniProtKB-KW"/>
</dbReference>
<evidence type="ECO:0000313" key="19">
    <source>
        <dbReference type="EMBL" id="TCT05529.1"/>
    </source>
</evidence>
<comment type="pathway">
    <text evidence="3">Aromatic compound metabolism; beta-ketoadipate pathway; acetyl-CoA and succinyl-CoA from 3-oxoadipate: step 2/2.</text>
</comment>
<evidence type="ECO:0000259" key="17">
    <source>
        <dbReference type="Pfam" id="PF00108"/>
    </source>
</evidence>
<keyword evidence="8" id="KW-0583">PHB biosynthesis</keyword>
<feature type="active site" description="Proton acceptor" evidence="15">
    <location>
        <position position="358"/>
    </location>
</feature>
<comment type="pathway">
    <text evidence="2">Biopolymer metabolism; poly-(R)-3-hydroxybutanoate biosynthesis.</text>
</comment>
<evidence type="ECO:0000256" key="3">
    <source>
        <dbReference type="ARBA" id="ARBA00005071"/>
    </source>
</evidence>
<feature type="domain" description="Thiolase C-terminal" evidence="18">
    <location>
        <begin position="278"/>
        <end position="401"/>
    </location>
</feature>
<comment type="pathway">
    <text evidence="11">Metabolic intermediate biosynthesis; (R)-mevalonate biosynthesis; (R)-mevalonate from acetyl-CoA: step 1/3.</text>
</comment>
<evidence type="ECO:0000256" key="12">
    <source>
        <dbReference type="ARBA" id="ARBA00041222"/>
    </source>
</evidence>
<evidence type="ECO:0000256" key="6">
    <source>
        <dbReference type="ARBA" id="ARBA00016181"/>
    </source>
</evidence>
<dbReference type="InterPro" id="IPR012793">
    <property type="entry name" value="PcaF"/>
</dbReference>
<comment type="caution">
    <text evidence="19">The sequence shown here is derived from an EMBL/GenBank/DDBJ whole genome shotgun (WGS) entry which is preliminary data.</text>
</comment>
<sequence>MSHAFICDFARTPIGRYAGALKDVRTDDLAAHPIRVLKARHPGIDWEAVDDVVMGCANQAGEDNRDVARMAALLAGLPVSAPGTTVNRLCGSGLDAVGIGARAILTGDADLIIAGGVESMTRAPFVMGKASEAFSRQAEIFDTTIGWRFVNPLMKAQYGVDSMPETGENVAADFQIGRADQDLFAYRSQQRAKAAQEAGFFAREIAPIEIRGKKGAVTVVDTDEHPRGDTTLEQLAALKTPFRKEGGSVTAGNASGVNDGAGALILASEAAIERYGLTPRARVVSMVQAGVPPRIMGIGPAPATLKLLEKNKLSLDDIDLVELNEAFASQALAVLRQLGLPDDAEHVNPHGGAIALGHPLGMSGARLAMTAVSALEVRGGRRAVATMCIGVGQGIAALIERV</sequence>
<dbReference type="PANTHER" id="PTHR18919">
    <property type="entry name" value="ACETYL-COA C-ACYLTRANSFERASE"/>
    <property type="match status" value="1"/>
</dbReference>
<evidence type="ECO:0000256" key="10">
    <source>
        <dbReference type="ARBA" id="ARBA00023315"/>
    </source>
</evidence>
<feature type="domain" description="Thiolase N-terminal" evidence="17">
    <location>
        <begin position="5"/>
        <end position="269"/>
    </location>
</feature>
<evidence type="ECO:0000256" key="13">
    <source>
        <dbReference type="ARBA" id="ARBA00048527"/>
    </source>
</evidence>
<name>A0A4R3M043_9HYPH</name>
<dbReference type="InterPro" id="IPR016039">
    <property type="entry name" value="Thiolase-like"/>
</dbReference>
<accession>A0A4R3M043</accession>
<evidence type="ECO:0000256" key="1">
    <source>
        <dbReference type="ARBA" id="ARBA00003720"/>
    </source>
</evidence>
<dbReference type="Proteomes" id="UP000294664">
    <property type="component" value="Unassembled WGS sequence"/>
</dbReference>